<evidence type="ECO:0000313" key="4">
    <source>
        <dbReference type="EMBL" id="NJW51394.1"/>
    </source>
</evidence>
<comment type="caution">
    <text evidence="4">The sequence shown here is derived from an EMBL/GenBank/DDBJ whole genome shotgun (WGS) entry which is preliminary data.</text>
</comment>
<gene>
    <name evidence="4" type="ORF">HC175_00515</name>
</gene>
<dbReference type="Gene3D" id="2.60.40.10">
    <property type="entry name" value="Immunoglobulins"/>
    <property type="match status" value="1"/>
</dbReference>
<dbReference type="InterPro" id="IPR003594">
    <property type="entry name" value="HATPase_dom"/>
</dbReference>
<dbReference type="InterPro" id="IPR036890">
    <property type="entry name" value="HATPase_C_sf"/>
</dbReference>
<keyword evidence="2" id="KW-0812">Transmembrane</keyword>
<dbReference type="SUPFAM" id="SSF63829">
    <property type="entry name" value="Calcium-dependent phosphotriesterase"/>
    <property type="match status" value="1"/>
</dbReference>
<keyword evidence="5" id="KW-1185">Reference proteome</keyword>
<dbReference type="InterPro" id="IPR013783">
    <property type="entry name" value="Ig-like_fold"/>
</dbReference>
<keyword evidence="1" id="KW-0597">Phosphoprotein</keyword>
<dbReference type="InterPro" id="IPR015943">
    <property type="entry name" value="WD40/YVTN_repeat-like_dom_sf"/>
</dbReference>
<dbReference type="InterPro" id="IPR011495">
    <property type="entry name" value="Sig_transdc_His_kin_sub2_dim/P"/>
</dbReference>
<dbReference type="Proteomes" id="UP000703674">
    <property type="component" value="Unassembled WGS sequence"/>
</dbReference>
<dbReference type="SUPFAM" id="SSF55874">
    <property type="entry name" value="ATPase domain of HSP90 chaperone/DNA topoisomerase II/histidine kinase"/>
    <property type="match status" value="1"/>
</dbReference>
<dbReference type="InterPro" id="IPR011047">
    <property type="entry name" value="Quinoprotein_ADH-like_sf"/>
</dbReference>
<keyword evidence="2" id="KW-0472">Membrane</keyword>
<dbReference type="Pfam" id="PF02518">
    <property type="entry name" value="HATPase_c"/>
    <property type="match status" value="1"/>
</dbReference>
<dbReference type="Pfam" id="PF07495">
    <property type="entry name" value="Y_Y_Y"/>
    <property type="match status" value="1"/>
</dbReference>
<feature type="transmembrane region" description="Helical" evidence="2">
    <location>
        <begin position="763"/>
        <end position="782"/>
    </location>
</feature>
<dbReference type="InterPro" id="IPR011110">
    <property type="entry name" value="Reg_prop"/>
</dbReference>
<reference evidence="4 5" key="1">
    <citation type="submission" date="2020-03" db="EMBL/GenBank/DDBJ databases">
        <title>Salinimicrobium sp. nov, isolated from SCS.</title>
        <authorList>
            <person name="Cao W.R."/>
        </authorList>
    </citation>
    <scope>NUCLEOTIDE SEQUENCE [LARGE SCALE GENOMIC DNA]</scope>
    <source>
        <strain evidence="5">J15B91</strain>
    </source>
</reference>
<dbReference type="PANTHER" id="PTHR43547">
    <property type="entry name" value="TWO-COMPONENT HISTIDINE KINASE"/>
    <property type="match status" value="1"/>
</dbReference>
<evidence type="ECO:0000256" key="1">
    <source>
        <dbReference type="ARBA" id="ARBA00022553"/>
    </source>
</evidence>
<name>A0ABX1CSW5_9FLAO</name>
<keyword evidence="2" id="KW-1133">Transmembrane helix</keyword>
<dbReference type="PROSITE" id="PS50109">
    <property type="entry name" value="HIS_KIN"/>
    <property type="match status" value="1"/>
</dbReference>
<dbReference type="SUPFAM" id="SSF50998">
    <property type="entry name" value="Quinoprotein alcohol dehydrogenase-like"/>
    <property type="match status" value="1"/>
</dbReference>
<dbReference type="PANTHER" id="PTHR43547:SF2">
    <property type="entry name" value="HYBRID SIGNAL TRANSDUCTION HISTIDINE KINASE C"/>
    <property type="match status" value="1"/>
</dbReference>
<dbReference type="RefSeq" id="WP_168136566.1">
    <property type="nucleotide sequence ID" value="NZ_JAAVJR010000001.1"/>
</dbReference>
<proteinExistence type="predicted"/>
<dbReference type="Gene3D" id="3.30.565.10">
    <property type="entry name" value="Histidine kinase-like ATPase, C-terminal domain"/>
    <property type="match status" value="1"/>
</dbReference>
<evidence type="ECO:0000256" key="2">
    <source>
        <dbReference type="SAM" id="Phobius"/>
    </source>
</evidence>
<dbReference type="InterPro" id="IPR005467">
    <property type="entry name" value="His_kinase_dom"/>
</dbReference>
<dbReference type="EMBL" id="JAAVJR010000001">
    <property type="protein sequence ID" value="NJW51394.1"/>
    <property type="molecule type" value="Genomic_DNA"/>
</dbReference>
<evidence type="ECO:0000313" key="5">
    <source>
        <dbReference type="Proteomes" id="UP000703674"/>
    </source>
</evidence>
<organism evidence="4 5">
    <name type="scientific">Salinimicrobium oceani</name>
    <dbReference type="NCBI Taxonomy" id="2722702"/>
    <lineage>
        <taxon>Bacteria</taxon>
        <taxon>Pseudomonadati</taxon>
        <taxon>Bacteroidota</taxon>
        <taxon>Flavobacteriia</taxon>
        <taxon>Flavobacteriales</taxon>
        <taxon>Flavobacteriaceae</taxon>
        <taxon>Salinimicrobium</taxon>
    </lineage>
</organism>
<dbReference type="Pfam" id="PF07494">
    <property type="entry name" value="Reg_prop"/>
    <property type="match status" value="2"/>
</dbReference>
<dbReference type="InterPro" id="IPR011123">
    <property type="entry name" value="Y_Y_Y"/>
</dbReference>
<dbReference type="Gene3D" id="2.130.10.10">
    <property type="entry name" value="YVTN repeat-like/Quinoprotein amine dehydrogenase"/>
    <property type="match status" value="2"/>
</dbReference>
<dbReference type="Pfam" id="PF07568">
    <property type="entry name" value="HisKA_2"/>
    <property type="match status" value="1"/>
</dbReference>
<protein>
    <recommendedName>
        <fullName evidence="3">Histidine kinase domain-containing protein</fullName>
    </recommendedName>
</protein>
<accession>A0ABX1CSW5</accession>
<dbReference type="SMART" id="SM00387">
    <property type="entry name" value="HATPase_c"/>
    <property type="match status" value="1"/>
</dbReference>
<sequence length="1021" mass="117477">MIKNVLLVFTICFSFVVQSQNLKLPLQDTLRVSQIAQQEGLSQLNVLQFDFDENGYLWAGTEDGLNRFNGNAMKVFSQNYLNGYGLTDDHIRGLFYSNDTLWLGTNTHSLQAYIPSRDEFIHFKETEIITADPSLSYAHGIFELNSQYLLVSTLKNGLLVDRKLRELHRIPLPEISANDYILSIFQRSENVFWVGTYFNGVLELDLERRVFTNLAHFDALDNDPVQAFQKAERGQLLIGTQKGLFSYALDNGELAPIPQQQEDGVRCFFNWNEEYYLMGVTHGIKFLHKETLKTKPVVLAGFEKEIYSPVEILQIKQDSTMGIWLGSQGKGLFYYHPARQKFTPKRIDLKDEPEKEFISIFNFLREKDTLWMTTTIGFVKHELKNGNYKLYRKDRLGYTLIKDQHGQIWGGGFDQGLEKYDRDKDRFIEVTPFTSIPDRDVAEIIPVSRDSLWVSTWSSGIFSVDLESYASRPVKIMGKDLYRSRASYIDKDGSIWLGADDGLYHITPKTTTKYEHRPEEVNSLSNNRVFSITKDELNNLWIGTAKGLNKLNLETGEITQYLEQPGLPNDFIYGVLTDENNDVWVSTNRGLSKLDQPGETFTNFTEQDGLQNNEFNGKAAYKDSLGYLYFGGMNGFNVFHADSIPVNQHVGKTIIENVELFGNPIEKNIIYADTLSLNYDENVITFNYTSLNFLLPEKNRYQFKMLGFDKEWRPITKERTTTYTNLNPGTYTFMVKGSNNDLVWGQPDSLVLTIRAPWFDTTFFKLFLIFAVLLLITAIYLFRYNQKKAENLRLQRMVEGRTSELKKSNEDLNVAMKLSKEQNENIAFLMQELNHRVKNNLQLIASLLDIQKESINDELAKNNLQAAQNRLFTIATIHDLLSGKRPEEHFKLDEFVSTLANELVRFMGAGVQLSFNLHSMEVHKKCITPLGIIINELVTNSLKHAFPANQESKHLWISLTKKKSFIELEYKDNGIGISKELRESKNSLGFDLIENLARQLKGRMEIKRTKKGTHIIVLFEC</sequence>
<evidence type="ECO:0000259" key="3">
    <source>
        <dbReference type="PROSITE" id="PS50109"/>
    </source>
</evidence>
<feature type="domain" description="Histidine kinase" evidence="3">
    <location>
        <begin position="832"/>
        <end position="1021"/>
    </location>
</feature>